<reference evidence="9 10" key="1">
    <citation type="submission" date="2021-01" db="EMBL/GenBank/DDBJ databases">
        <title>Genomic Encyclopedia of Type Strains, Phase IV (KMG-IV): sequencing the most valuable type-strain genomes for metagenomic binning, comparative biology and taxonomic classification.</title>
        <authorList>
            <person name="Goeker M."/>
        </authorList>
    </citation>
    <scope>NUCLEOTIDE SEQUENCE [LARGE SCALE GENOMIC DNA]</scope>
    <source>
        <strain evidence="9 10">DSM 25540</strain>
    </source>
</reference>
<comment type="similarity">
    <text evidence="2 7">Belongs to the sodium:solute symporter (SSF) (TC 2.A.21) family.</text>
</comment>
<organism evidence="9 10">
    <name type="scientific">Geomicrobium sediminis</name>
    <dbReference type="NCBI Taxonomy" id="1347788"/>
    <lineage>
        <taxon>Bacteria</taxon>
        <taxon>Bacillati</taxon>
        <taxon>Bacillota</taxon>
        <taxon>Bacilli</taxon>
        <taxon>Bacillales</taxon>
        <taxon>Geomicrobium</taxon>
    </lineage>
</organism>
<dbReference type="PANTHER" id="PTHR48086:SF7">
    <property type="entry name" value="SODIUM-SOLUTE SYMPORTER-RELATED"/>
    <property type="match status" value="1"/>
</dbReference>
<dbReference type="Gene3D" id="1.20.1730.10">
    <property type="entry name" value="Sodium/glucose cotransporter"/>
    <property type="match status" value="1"/>
</dbReference>
<evidence type="ECO:0000313" key="9">
    <source>
        <dbReference type="EMBL" id="MBM7634702.1"/>
    </source>
</evidence>
<feature type="transmembrane region" description="Helical" evidence="8">
    <location>
        <begin position="119"/>
        <end position="145"/>
    </location>
</feature>
<evidence type="ECO:0000256" key="2">
    <source>
        <dbReference type="ARBA" id="ARBA00006434"/>
    </source>
</evidence>
<dbReference type="Proteomes" id="UP000741863">
    <property type="component" value="Unassembled WGS sequence"/>
</dbReference>
<feature type="transmembrane region" description="Helical" evidence="8">
    <location>
        <begin position="166"/>
        <end position="188"/>
    </location>
</feature>
<name>A0ABS2PGY8_9BACL</name>
<keyword evidence="5 8" id="KW-1133">Transmembrane helix</keyword>
<dbReference type="InterPro" id="IPR050277">
    <property type="entry name" value="Sodium:Solute_Symporter"/>
</dbReference>
<evidence type="ECO:0000256" key="8">
    <source>
        <dbReference type="SAM" id="Phobius"/>
    </source>
</evidence>
<dbReference type="InterPro" id="IPR038377">
    <property type="entry name" value="Na/Glc_symporter_sf"/>
</dbReference>
<evidence type="ECO:0000256" key="7">
    <source>
        <dbReference type="RuleBase" id="RU362091"/>
    </source>
</evidence>
<feature type="transmembrane region" description="Helical" evidence="8">
    <location>
        <begin position="29"/>
        <end position="53"/>
    </location>
</feature>
<dbReference type="EMBL" id="JAFBEC010000016">
    <property type="protein sequence ID" value="MBM7634702.1"/>
    <property type="molecule type" value="Genomic_DNA"/>
</dbReference>
<proteinExistence type="inferred from homology"/>
<dbReference type="PANTHER" id="PTHR48086">
    <property type="entry name" value="SODIUM/PROLINE SYMPORTER-RELATED"/>
    <property type="match status" value="1"/>
</dbReference>
<evidence type="ECO:0000256" key="6">
    <source>
        <dbReference type="ARBA" id="ARBA00023136"/>
    </source>
</evidence>
<comment type="caution">
    <text evidence="9">The sequence shown here is derived from an EMBL/GenBank/DDBJ whole genome shotgun (WGS) entry which is preliminary data.</text>
</comment>
<dbReference type="InterPro" id="IPR001734">
    <property type="entry name" value="Na/solute_symporter"/>
</dbReference>
<dbReference type="Pfam" id="PF00474">
    <property type="entry name" value="SSF"/>
    <property type="match status" value="1"/>
</dbReference>
<evidence type="ECO:0000256" key="5">
    <source>
        <dbReference type="ARBA" id="ARBA00022989"/>
    </source>
</evidence>
<keyword evidence="3" id="KW-0813">Transport</keyword>
<evidence type="ECO:0000313" key="10">
    <source>
        <dbReference type="Proteomes" id="UP000741863"/>
    </source>
</evidence>
<feature type="transmembrane region" description="Helical" evidence="8">
    <location>
        <begin position="74"/>
        <end position="99"/>
    </location>
</feature>
<evidence type="ECO:0000256" key="4">
    <source>
        <dbReference type="ARBA" id="ARBA00022692"/>
    </source>
</evidence>
<keyword evidence="6 8" id="KW-0472">Membrane</keyword>
<keyword evidence="4 8" id="KW-0812">Transmembrane</keyword>
<dbReference type="PROSITE" id="PS50283">
    <property type="entry name" value="NA_SOLUT_SYMP_3"/>
    <property type="match status" value="1"/>
</dbReference>
<comment type="subcellular location">
    <subcellularLocation>
        <location evidence="1">Membrane</location>
        <topology evidence="1">Multi-pass membrane protein</topology>
    </subcellularLocation>
</comment>
<evidence type="ECO:0000256" key="1">
    <source>
        <dbReference type="ARBA" id="ARBA00004141"/>
    </source>
</evidence>
<accession>A0ABS2PGY8</accession>
<sequence>MFIFVYYLTGGWDNVVSNVETNATISNDFLLMFNMPLAEFLMPFMTIGAAMLVRQDTWQRVWAARNLSTTLKANWIAVILMFVTGLMIIVIGVMARAGLGIETDRPDLIYYDVIFGALPFWLSALMFITLVAIIMSCADSFFIAGSTIMVSDIIKPVFKITDDKKLLYVSRLMVIAMAIFSLCLALLFQDL</sequence>
<gene>
    <name evidence="9" type="ORF">JOD17_003828</name>
</gene>
<keyword evidence="10" id="KW-1185">Reference proteome</keyword>
<protein>
    <submittedName>
        <fullName evidence="9">Na+/proline symporter</fullName>
    </submittedName>
</protein>
<evidence type="ECO:0000256" key="3">
    <source>
        <dbReference type="ARBA" id="ARBA00022448"/>
    </source>
</evidence>